<gene>
    <name evidence="3" type="ORF">RUA4292_00604</name>
</gene>
<sequence length="362" mass="40004">MWKDLKKICELQPNYSSKNTPRMQLRGEVLRGPVKDAIEDLETVLAPKLGRFGGSFHVDASDGVGRKTELPWVRFCSSEMSPRPTEGFYCVIHFSTDGSAVHVTLSCGSSRFKGGEFVILPDREIDAQTSWARAIVANEFGSLEPFVDDAEFGATRPLPKAFQRAVAISKRVAYEDLEVTDFPDLFASAAERLKAIYDAQSTGRDLAPADMDEADLEKAISPMKIGGRRQGYGLPAAARKAVELRAMDVARIDLEGRGFEVIDRSANHSYDFEAKRHGLVMKVEVKGTTSDRADAILMTRNEVELHRTEKGTTSLMIVSGIRLDRVGGEYSASGGTLEALDSWDVDEWMLEATAFRVSRKLD</sequence>
<protein>
    <submittedName>
        <fullName evidence="3">Uncharacterized protein</fullName>
    </submittedName>
</protein>
<evidence type="ECO:0000313" key="4">
    <source>
        <dbReference type="Proteomes" id="UP000050783"/>
    </source>
</evidence>
<feature type="domain" description="Type IV methyl-directed restriction enzyme EcoKMcrB subunit DNA-binding" evidence="1">
    <location>
        <begin position="43"/>
        <end position="174"/>
    </location>
</feature>
<dbReference type="Gene3D" id="3.30.920.90">
    <property type="match status" value="1"/>
</dbReference>
<accession>A0A0P1EAM6</accession>
<name>A0A0P1EAM6_9RHOB</name>
<evidence type="ECO:0000259" key="1">
    <source>
        <dbReference type="Pfam" id="PF12102"/>
    </source>
</evidence>
<dbReference type="Pfam" id="PF13020">
    <property type="entry name" value="NOV_C"/>
    <property type="match status" value="1"/>
</dbReference>
<organism evidence="3 4">
    <name type="scientific">Ruegeria atlantica</name>
    <dbReference type="NCBI Taxonomy" id="81569"/>
    <lineage>
        <taxon>Bacteria</taxon>
        <taxon>Pseudomonadati</taxon>
        <taxon>Pseudomonadota</taxon>
        <taxon>Alphaproteobacteria</taxon>
        <taxon>Rhodobacterales</taxon>
        <taxon>Roseobacteraceae</taxon>
        <taxon>Ruegeria</taxon>
    </lineage>
</organism>
<evidence type="ECO:0000259" key="2">
    <source>
        <dbReference type="Pfam" id="PF13020"/>
    </source>
</evidence>
<proteinExistence type="predicted"/>
<dbReference type="InterPro" id="IPR021961">
    <property type="entry name" value="McrB_DNA-bd"/>
</dbReference>
<feature type="domain" description="Protein NO VEIN C-terminal" evidence="2">
    <location>
        <begin position="243"/>
        <end position="319"/>
    </location>
</feature>
<dbReference type="Proteomes" id="UP000050783">
    <property type="component" value="Unassembled WGS sequence"/>
</dbReference>
<dbReference type="AlphaFoldDB" id="A0A0P1EAM6"/>
<evidence type="ECO:0000313" key="3">
    <source>
        <dbReference type="EMBL" id="CUH46438.1"/>
    </source>
</evidence>
<reference evidence="3 4" key="1">
    <citation type="submission" date="2015-09" db="EMBL/GenBank/DDBJ databases">
        <authorList>
            <consortium name="Swine Surveillance"/>
        </authorList>
    </citation>
    <scope>NUCLEOTIDE SEQUENCE [LARGE SCALE GENOMIC DNA]</scope>
    <source>
        <strain evidence="3 4">CECT 4292</strain>
    </source>
</reference>
<dbReference type="InterPro" id="IPR024975">
    <property type="entry name" value="NOV_C"/>
</dbReference>
<dbReference type="Pfam" id="PF12102">
    <property type="entry name" value="MrcB_N"/>
    <property type="match status" value="1"/>
</dbReference>
<dbReference type="EMBL" id="CYPU01000011">
    <property type="protein sequence ID" value="CUH46438.1"/>
    <property type="molecule type" value="Genomic_DNA"/>
</dbReference>